<organism evidence="3 4">
    <name type="scientific">Tanacetum coccineum</name>
    <dbReference type="NCBI Taxonomy" id="301880"/>
    <lineage>
        <taxon>Eukaryota</taxon>
        <taxon>Viridiplantae</taxon>
        <taxon>Streptophyta</taxon>
        <taxon>Embryophyta</taxon>
        <taxon>Tracheophyta</taxon>
        <taxon>Spermatophyta</taxon>
        <taxon>Magnoliopsida</taxon>
        <taxon>eudicotyledons</taxon>
        <taxon>Gunneridae</taxon>
        <taxon>Pentapetalae</taxon>
        <taxon>asterids</taxon>
        <taxon>campanulids</taxon>
        <taxon>Asterales</taxon>
        <taxon>Asteraceae</taxon>
        <taxon>Asteroideae</taxon>
        <taxon>Anthemideae</taxon>
        <taxon>Anthemidinae</taxon>
        <taxon>Tanacetum</taxon>
    </lineage>
</organism>
<gene>
    <name evidence="3" type="ORF">Tco_0625941</name>
</gene>
<evidence type="ECO:0000313" key="3">
    <source>
        <dbReference type="EMBL" id="GJS52579.1"/>
    </source>
</evidence>
<evidence type="ECO:0000313" key="4">
    <source>
        <dbReference type="Proteomes" id="UP001151760"/>
    </source>
</evidence>
<evidence type="ECO:0000256" key="2">
    <source>
        <dbReference type="SAM" id="MobiDB-lite"/>
    </source>
</evidence>
<reference evidence="3" key="1">
    <citation type="journal article" date="2022" name="Int. J. Mol. Sci.">
        <title>Draft Genome of Tanacetum Coccineum: Genomic Comparison of Closely Related Tanacetum-Family Plants.</title>
        <authorList>
            <person name="Yamashiro T."/>
            <person name="Shiraishi A."/>
            <person name="Nakayama K."/>
            <person name="Satake H."/>
        </authorList>
    </citation>
    <scope>NUCLEOTIDE SEQUENCE</scope>
</reference>
<feature type="region of interest" description="Disordered" evidence="2">
    <location>
        <begin position="417"/>
        <end position="436"/>
    </location>
</feature>
<name>A0ABQ4WI87_9ASTR</name>
<evidence type="ECO:0000256" key="1">
    <source>
        <dbReference type="SAM" id="Coils"/>
    </source>
</evidence>
<accession>A0ABQ4WI87</accession>
<feature type="region of interest" description="Disordered" evidence="2">
    <location>
        <begin position="330"/>
        <end position="357"/>
    </location>
</feature>
<evidence type="ECO:0008006" key="5">
    <source>
        <dbReference type="Google" id="ProtNLM"/>
    </source>
</evidence>
<reference evidence="3" key="2">
    <citation type="submission" date="2022-01" db="EMBL/GenBank/DDBJ databases">
        <authorList>
            <person name="Yamashiro T."/>
            <person name="Shiraishi A."/>
            <person name="Satake H."/>
            <person name="Nakayama K."/>
        </authorList>
    </citation>
    <scope>NUCLEOTIDE SEQUENCE</scope>
</reference>
<keyword evidence="4" id="KW-1185">Reference proteome</keyword>
<dbReference type="Proteomes" id="UP001151760">
    <property type="component" value="Unassembled WGS sequence"/>
</dbReference>
<dbReference type="EMBL" id="BQNB010008665">
    <property type="protein sequence ID" value="GJS52579.1"/>
    <property type="molecule type" value="Genomic_DNA"/>
</dbReference>
<proteinExistence type="predicted"/>
<keyword evidence="1" id="KW-0175">Coiled coil</keyword>
<protein>
    <recommendedName>
        <fullName evidence="5">Chitin-binding type-2 domain-containing protein</fullName>
    </recommendedName>
</protein>
<feature type="coiled-coil region" evidence="1">
    <location>
        <begin position="7"/>
        <end position="45"/>
    </location>
</feature>
<comment type="caution">
    <text evidence="3">The sequence shown here is derived from an EMBL/GenBank/DDBJ whole genome shotgun (WGS) entry which is preliminary data.</text>
</comment>
<sequence>MSFSNSQNKLMEQMATLRDLVDQAIQKKEEEKQIAEEQAARDRSLKIPVCYDDDEDHTIACITPFYQIKVPDTQYFVCPAQYETYSCEFSGNDAHYGYDCPPQVLRLQEQEVEEKHELLAEEQAANPSEPSLVSYFYNAACDNISTLSTTYTIHLTKSATIITNPSELTRRIYHNHDIFYDGDDNEELFPDEVKRIQQILERTLFEAITPDFSITDSLKSKDLSKDLSDIESECNVPVCDDFTTVSNPLFDDDNDSSSNPHHFNAESDLIESLLNRDTLIISSPKFDSLLEEFSGELAHIDLISPGINEADFDPEEEIRLVEKLLYDNSSPRPPEEFNSENPNAIIGSFSPSPIPVEDSDSLMEEIDLFLTPDDSMPPGIENDDYDSEGDILFLEELLSNDPLSLPENESFHFDRYYVPSSPRPPEKPPDDDDEPDTGVFTKVVDDISDNSTRELYVHVPNVLPTLPTLSLMFDTLLPFSPENEDKVHLLSHRGFKAFQVISDFFESPMMIYGEDIPILDVQFLHFYPP</sequence>